<organism evidence="8 9">
    <name type="scientific">Cryobacterium frigoriphilum</name>
    <dbReference type="NCBI Taxonomy" id="1259150"/>
    <lineage>
        <taxon>Bacteria</taxon>
        <taxon>Bacillati</taxon>
        <taxon>Actinomycetota</taxon>
        <taxon>Actinomycetes</taxon>
        <taxon>Micrococcales</taxon>
        <taxon>Microbacteriaceae</taxon>
        <taxon>Cryobacterium</taxon>
    </lineage>
</organism>
<evidence type="ECO:0000256" key="4">
    <source>
        <dbReference type="ARBA" id="ARBA00023239"/>
    </source>
</evidence>
<evidence type="ECO:0000313" key="8">
    <source>
        <dbReference type="EMBL" id="TFD45980.1"/>
    </source>
</evidence>
<evidence type="ECO:0000256" key="1">
    <source>
        <dbReference type="ARBA" id="ARBA00005254"/>
    </source>
</evidence>
<keyword evidence="3" id="KW-0443">Lipid metabolism</keyword>
<dbReference type="InterPro" id="IPR014748">
    <property type="entry name" value="Enoyl-CoA_hydra_C"/>
</dbReference>
<comment type="caution">
    <text evidence="8">The sequence shown here is derived from an EMBL/GenBank/DDBJ whole genome shotgun (WGS) entry which is preliminary data.</text>
</comment>
<comment type="similarity">
    <text evidence="1 7">Belongs to the enoyl-CoA hydratase/isomerase family.</text>
</comment>
<dbReference type="InterPro" id="IPR018376">
    <property type="entry name" value="Enoyl-CoA_hyd/isom_CS"/>
</dbReference>
<sequence length="258" mass="27531">MSGELLYEVRDHVAYVTLNRPKALNSISHDLDVELEQKWIEIDANPDIWVAVLSAAGDRAFCAGADISGGTGAHSSRLALGGGLTGIGGPLRVLKKPLIAVVHGYALGGGFELAMCADLIIAADNAQFGLPEVKAGIIGESGVMHRAIRQLPHHVAMALILTGERMSAADAERYGLVNEVVPFAELQQTAEKWAAKLTVASPLAQQAAKEAVLSRLGGSLETALATKYEPIEAYFHTEDVKEGRLAFQEKRLPTWSGR</sequence>
<dbReference type="InterPro" id="IPR001753">
    <property type="entry name" value="Enoyl-CoA_hydra/iso"/>
</dbReference>
<comment type="catalytic activity">
    <reaction evidence="5">
        <text>a (3S)-3-hydroxyacyl-CoA = a (2E)-enoyl-CoA + H2O</text>
        <dbReference type="Rhea" id="RHEA:16105"/>
        <dbReference type="ChEBI" id="CHEBI:15377"/>
        <dbReference type="ChEBI" id="CHEBI:57318"/>
        <dbReference type="ChEBI" id="CHEBI:58856"/>
        <dbReference type="EC" id="4.2.1.17"/>
    </reaction>
</comment>
<reference evidence="8 9" key="1">
    <citation type="submission" date="2019-03" db="EMBL/GenBank/DDBJ databases">
        <title>Genomics of glacier-inhabiting Cryobacterium strains.</title>
        <authorList>
            <person name="Liu Q."/>
            <person name="Xin Y.-H."/>
        </authorList>
    </citation>
    <scope>NUCLEOTIDE SEQUENCE [LARGE SCALE GENOMIC DNA]</scope>
    <source>
        <strain evidence="8 9">Hh14</strain>
    </source>
</reference>
<dbReference type="Proteomes" id="UP000297447">
    <property type="component" value="Unassembled WGS sequence"/>
</dbReference>
<evidence type="ECO:0000256" key="7">
    <source>
        <dbReference type="RuleBase" id="RU003707"/>
    </source>
</evidence>
<dbReference type="PROSITE" id="PS00166">
    <property type="entry name" value="ENOYL_COA_HYDRATASE"/>
    <property type="match status" value="1"/>
</dbReference>
<evidence type="ECO:0000256" key="5">
    <source>
        <dbReference type="ARBA" id="ARBA00023709"/>
    </source>
</evidence>
<dbReference type="GO" id="GO:0004300">
    <property type="term" value="F:enoyl-CoA hydratase activity"/>
    <property type="evidence" value="ECO:0007669"/>
    <property type="project" value="UniProtKB-EC"/>
</dbReference>
<gene>
    <name evidence="8" type="ORF">E3T55_17890</name>
</gene>
<dbReference type="FunFam" id="3.90.226.10:FF:000009">
    <property type="entry name" value="Carnitinyl-CoA dehydratase"/>
    <property type="match status" value="1"/>
</dbReference>
<dbReference type="SUPFAM" id="SSF52096">
    <property type="entry name" value="ClpP/crotonase"/>
    <property type="match status" value="1"/>
</dbReference>
<dbReference type="Gene3D" id="3.90.226.10">
    <property type="entry name" value="2-enoyl-CoA Hydratase, Chain A, domain 1"/>
    <property type="match status" value="1"/>
</dbReference>
<dbReference type="GO" id="GO:0006635">
    <property type="term" value="P:fatty acid beta-oxidation"/>
    <property type="evidence" value="ECO:0007669"/>
    <property type="project" value="TreeGrafter"/>
</dbReference>
<dbReference type="AlphaFoldDB" id="A0A4R8ZU69"/>
<dbReference type="Pfam" id="PF00378">
    <property type="entry name" value="ECH_1"/>
    <property type="match status" value="1"/>
</dbReference>
<evidence type="ECO:0000256" key="6">
    <source>
        <dbReference type="ARBA" id="ARBA00023717"/>
    </source>
</evidence>
<dbReference type="CDD" id="cd06558">
    <property type="entry name" value="crotonase-like"/>
    <property type="match status" value="1"/>
</dbReference>
<evidence type="ECO:0000313" key="9">
    <source>
        <dbReference type="Proteomes" id="UP000297447"/>
    </source>
</evidence>
<comment type="catalytic activity">
    <reaction evidence="6">
        <text>a 4-saturated-(3S)-3-hydroxyacyl-CoA = a (3E)-enoyl-CoA + H2O</text>
        <dbReference type="Rhea" id="RHEA:20724"/>
        <dbReference type="ChEBI" id="CHEBI:15377"/>
        <dbReference type="ChEBI" id="CHEBI:58521"/>
        <dbReference type="ChEBI" id="CHEBI:137480"/>
        <dbReference type="EC" id="4.2.1.17"/>
    </reaction>
</comment>
<dbReference type="PANTHER" id="PTHR11941">
    <property type="entry name" value="ENOYL-COA HYDRATASE-RELATED"/>
    <property type="match status" value="1"/>
</dbReference>
<keyword evidence="9" id="KW-1185">Reference proteome</keyword>
<dbReference type="OrthoDB" id="8452484at2"/>
<evidence type="ECO:0000256" key="3">
    <source>
        <dbReference type="ARBA" id="ARBA00023098"/>
    </source>
</evidence>
<dbReference type="RefSeq" id="WP_134520897.1">
    <property type="nucleotide sequence ID" value="NZ_SOHE01000078.1"/>
</dbReference>
<name>A0A4R8ZU69_9MICO</name>
<dbReference type="EC" id="4.2.1.17" evidence="2"/>
<keyword evidence="4" id="KW-0456">Lyase</keyword>
<accession>A0A4R8ZU69</accession>
<protein>
    <recommendedName>
        <fullName evidence="2">enoyl-CoA hydratase</fullName>
        <ecNumber evidence="2">4.2.1.17</ecNumber>
    </recommendedName>
</protein>
<dbReference type="InterPro" id="IPR029045">
    <property type="entry name" value="ClpP/crotonase-like_dom_sf"/>
</dbReference>
<proteinExistence type="inferred from homology"/>
<dbReference type="PANTHER" id="PTHR11941:SF169">
    <property type="entry name" value="(7AS)-7A-METHYL-1,5-DIOXO-2,3,5,6,7,7A-HEXAHYDRO-1H-INDENE-CARBOXYL-COA HYDROLASE"/>
    <property type="match status" value="1"/>
</dbReference>
<dbReference type="EMBL" id="SOHE01000078">
    <property type="protein sequence ID" value="TFD45980.1"/>
    <property type="molecule type" value="Genomic_DNA"/>
</dbReference>
<dbReference type="Gene3D" id="1.10.12.10">
    <property type="entry name" value="Lyase 2-enoyl-coa Hydratase, Chain A, domain 2"/>
    <property type="match status" value="1"/>
</dbReference>
<evidence type="ECO:0000256" key="2">
    <source>
        <dbReference type="ARBA" id="ARBA00012076"/>
    </source>
</evidence>